<sequence>MFMSRRKKKLAAALVASAIVWTAAASPAPVQAGNEKNRTTKVVTFASQALAGDSTKGNDELTYKVYLPKGYDKARAEGYPVLYLLHGSHGDETGWDDFWDTLDDMIESGSIDPVIAVVPSSGNSYWVDSGKFGAYESAVTQDLIAKIDEDYNTAADRSGRYLMGYSMGGYGALRYALEYPELFSAATLLSPAIQKDEPPATSGAVERGSFGDPYDPEVWTAKNYLSALESYAKQPHRVPVYIFAGDDDWNHLSEKEDLPEDAYKYNMEVQAVQLYQELHRKNLFALPFEKWEDVPGNPAELRIIDGGHDTDLWLTGFRDGLLYMLEGSESDALSPVYDAGQYAPKHKGTVTTETASLSALSADAADGSEMNYRLYLPHGYKSDNKTRYPVLYLLHGSGGTETSWDPFWPILDTMIEEKRIPPVIAVAPVTGNSYWVDSDKFGSVESAFIHDLIPLIDSSYNTMASREGRGLVGFSMGGYGALRYSLTHPELFGGATLLSPAIQDGEAPATSGAVERGSFGEPFDPERWTELGYPKALKEYAKKKLPVPMYIMTGDDDWNHLSEKEDLPEDAHKYNMEAQAVSLYEQLHRSNLFALPFEKWEDVPGSPAELRIVNGGHDMDVWASGFEQGLPYLFANGLQSATAGFKDMEKHWAKAAVDSLVMKGIAAGRTDDEFAPDADITRAEFTVMLAHALGLSVEAGAEPPFADVDGSDWYAEAISAAEAAGIVTGDGDGKFRPGEPITREEIAALGERALDRLSEGTSSAGGGPTAAFTDAGRISGWAQDAVRRLTAEAIMEGYPDGSFGPGRHATRAQSAVIISRLIARFE</sequence>
<feature type="domain" description="SLH" evidence="2">
    <location>
        <begin position="640"/>
        <end position="700"/>
    </location>
</feature>
<dbReference type="Gene3D" id="3.40.50.1820">
    <property type="entry name" value="alpha/beta hydrolase"/>
    <property type="match status" value="2"/>
</dbReference>
<dbReference type="SUPFAM" id="SSF53474">
    <property type="entry name" value="alpha/beta-Hydrolases"/>
    <property type="match status" value="2"/>
</dbReference>
<feature type="domain" description="SLH" evidence="2">
    <location>
        <begin position="769"/>
        <end position="826"/>
    </location>
</feature>
<dbReference type="InterPro" id="IPR029058">
    <property type="entry name" value="AB_hydrolase_fold"/>
</dbReference>
<dbReference type="InterPro" id="IPR000801">
    <property type="entry name" value="Esterase-like"/>
</dbReference>
<evidence type="ECO:0000313" key="4">
    <source>
        <dbReference type="Proteomes" id="UP000266482"/>
    </source>
</evidence>
<keyword evidence="1" id="KW-0732">Signal</keyword>
<evidence type="ECO:0000313" key="3">
    <source>
        <dbReference type="EMBL" id="RIX51223.1"/>
    </source>
</evidence>
<dbReference type="Pfam" id="PF00395">
    <property type="entry name" value="SLH"/>
    <property type="match status" value="3"/>
</dbReference>
<keyword evidence="4" id="KW-1185">Reference proteome</keyword>
<gene>
    <name evidence="3" type="ORF">D3P08_17275</name>
</gene>
<proteinExistence type="predicted"/>
<dbReference type="OrthoDB" id="504962at2"/>
<feature type="domain" description="SLH" evidence="2">
    <location>
        <begin position="701"/>
        <end position="764"/>
    </location>
</feature>
<dbReference type="InterPro" id="IPR001119">
    <property type="entry name" value="SLH_dom"/>
</dbReference>
<accession>A0A3A1UY36</accession>
<reference evidence="3 4" key="1">
    <citation type="submission" date="2018-09" db="EMBL/GenBank/DDBJ databases">
        <title>Paenibacillus aracenensis nov. sp. isolated from a cave in southern Spain.</title>
        <authorList>
            <person name="Jurado V."/>
            <person name="Gutierrez-Patricio S."/>
            <person name="Gonzalez-Pimentel J.L."/>
            <person name="Miller A.Z."/>
            <person name="Laiz L."/>
            <person name="Saiz-Jimenez C."/>
        </authorList>
    </citation>
    <scope>NUCLEOTIDE SEQUENCE [LARGE SCALE GENOMIC DNA]</scope>
    <source>
        <strain evidence="3 4">DSM 22867</strain>
    </source>
</reference>
<dbReference type="Pfam" id="PF00756">
    <property type="entry name" value="Esterase"/>
    <property type="match status" value="2"/>
</dbReference>
<dbReference type="PANTHER" id="PTHR48098">
    <property type="entry name" value="ENTEROCHELIN ESTERASE-RELATED"/>
    <property type="match status" value="1"/>
</dbReference>
<feature type="chain" id="PRO_5017188401" description="SLH domain-containing protein" evidence="1">
    <location>
        <begin position="33"/>
        <end position="826"/>
    </location>
</feature>
<name>A0A3A1UY36_9BACL</name>
<dbReference type="PANTHER" id="PTHR48098:SF1">
    <property type="entry name" value="DIACYLGLYCEROL ACYLTRANSFERASE_MYCOLYLTRANSFERASE AG85A"/>
    <property type="match status" value="1"/>
</dbReference>
<protein>
    <recommendedName>
        <fullName evidence="2">SLH domain-containing protein</fullName>
    </recommendedName>
</protein>
<feature type="signal peptide" evidence="1">
    <location>
        <begin position="1"/>
        <end position="32"/>
    </location>
</feature>
<evidence type="ECO:0000256" key="1">
    <source>
        <dbReference type="SAM" id="SignalP"/>
    </source>
</evidence>
<dbReference type="InterPro" id="IPR050583">
    <property type="entry name" value="Mycobacterial_A85_antigen"/>
</dbReference>
<organism evidence="3 4">
    <name type="scientific">Paenibacillus nanensis</name>
    <dbReference type="NCBI Taxonomy" id="393251"/>
    <lineage>
        <taxon>Bacteria</taxon>
        <taxon>Bacillati</taxon>
        <taxon>Bacillota</taxon>
        <taxon>Bacilli</taxon>
        <taxon>Bacillales</taxon>
        <taxon>Paenibacillaceae</taxon>
        <taxon>Paenibacillus</taxon>
    </lineage>
</organism>
<dbReference type="AlphaFoldDB" id="A0A3A1UY36"/>
<comment type="caution">
    <text evidence="3">The sequence shown here is derived from an EMBL/GenBank/DDBJ whole genome shotgun (WGS) entry which is preliminary data.</text>
</comment>
<dbReference type="Proteomes" id="UP000266482">
    <property type="component" value="Unassembled WGS sequence"/>
</dbReference>
<dbReference type="EMBL" id="QXQA01000011">
    <property type="protein sequence ID" value="RIX51223.1"/>
    <property type="molecule type" value="Genomic_DNA"/>
</dbReference>
<dbReference type="PROSITE" id="PS51272">
    <property type="entry name" value="SLH"/>
    <property type="match status" value="3"/>
</dbReference>
<evidence type="ECO:0000259" key="2">
    <source>
        <dbReference type="PROSITE" id="PS51272"/>
    </source>
</evidence>